<dbReference type="PANTHER" id="PTHR43130">
    <property type="entry name" value="ARAC-FAMILY TRANSCRIPTIONAL REGULATOR"/>
    <property type="match status" value="1"/>
</dbReference>
<dbReference type="InterPro" id="IPR009057">
    <property type="entry name" value="Homeodomain-like_sf"/>
</dbReference>
<dbReference type="InterPro" id="IPR018060">
    <property type="entry name" value="HTH_AraC"/>
</dbReference>
<name>D5ZX39_STRV1</name>
<keyword evidence="2" id="KW-0804">Transcription</keyword>
<organism evidence="4 5">
    <name type="scientific">Streptomyces viridosporus (strain ATCC 14672 / DSM 40746 / JCM 4963 / KCTC 9882 / NRRL B-12104 / FH 1290)</name>
    <name type="common">Streptomyces ghanaensis</name>
    <dbReference type="NCBI Taxonomy" id="566461"/>
    <lineage>
        <taxon>Bacteria</taxon>
        <taxon>Bacillati</taxon>
        <taxon>Actinomycetota</taxon>
        <taxon>Actinomycetes</taxon>
        <taxon>Kitasatosporales</taxon>
        <taxon>Streptomycetaceae</taxon>
        <taxon>Streptomyces</taxon>
    </lineage>
</organism>
<dbReference type="eggNOG" id="COG4977">
    <property type="taxonomic scope" value="Bacteria"/>
</dbReference>
<dbReference type="Gene3D" id="3.40.50.880">
    <property type="match status" value="1"/>
</dbReference>
<evidence type="ECO:0000313" key="4">
    <source>
        <dbReference type="EMBL" id="EFE65149.2"/>
    </source>
</evidence>
<dbReference type="AlphaFoldDB" id="D5ZX39"/>
<dbReference type="SUPFAM" id="SSF52317">
    <property type="entry name" value="Class I glutamine amidotransferase-like"/>
    <property type="match status" value="1"/>
</dbReference>
<dbReference type="InterPro" id="IPR002818">
    <property type="entry name" value="DJ-1/PfpI"/>
</dbReference>
<dbReference type="GO" id="GO:0043565">
    <property type="term" value="F:sequence-specific DNA binding"/>
    <property type="evidence" value="ECO:0007669"/>
    <property type="project" value="InterPro"/>
</dbReference>
<dbReference type="Pfam" id="PF01965">
    <property type="entry name" value="DJ-1_PfpI"/>
    <property type="match status" value="1"/>
</dbReference>
<evidence type="ECO:0000259" key="3">
    <source>
        <dbReference type="PROSITE" id="PS01124"/>
    </source>
</evidence>
<reference evidence="5" key="1">
    <citation type="submission" date="2008-12" db="EMBL/GenBank/DDBJ databases">
        <title>Annotation of Streptomyces ghanaensis ATCC 14672.</title>
        <authorList>
            <consortium name="The Broad Institute Genome Sequencing Platform"/>
            <consortium name="Broad Institute Microbial Sequencing Center"/>
            <person name="Fischbach M."/>
            <person name="Ward D."/>
            <person name="Young S."/>
            <person name="Kodira C.D."/>
            <person name="Zeng Q."/>
            <person name="Koehrsen M."/>
            <person name="Godfrey P."/>
            <person name="Alvarado L."/>
            <person name="Berlin A.M."/>
            <person name="Borenstein D."/>
            <person name="Chen Z."/>
            <person name="Engels R."/>
            <person name="Freedman E."/>
            <person name="Gellesch M."/>
            <person name="Goldberg J."/>
            <person name="Griggs A."/>
            <person name="Gujja S."/>
            <person name="Heiman D.I."/>
            <person name="Hepburn T.A."/>
            <person name="Howarth C."/>
            <person name="Jen D."/>
            <person name="Larson L."/>
            <person name="Lewis B."/>
            <person name="Mehta T."/>
            <person name="Park D."/>
            <person name="Pearson M."/>
            <person name="Roberts A."/>
            <person name="Saif S."/>
            <person name="Shea T.D."/>
            <person name="Shenoy N."/>
            <person name="Sisk P."/>
            <person name="Stolte C."/>
            <person name="Sykes S.N."/>
            <person name="Walk T."/>
            <person name="White J."/>
            <person name="Yandava C."/>
            <person name="Straight P."/>
            <person name="Clardy J."/>
            <person name="Hung D."/>
            <person name="Kolter R."/>
            <person name="Mekalanos J."/>
            <person name="Walker S."/>
            <person name="Walsh C.T."/>
            <person name="Wieland B.L.C."/>
            <person name="Ilzarbe M."/>
            <person name="Galagan J."/>
            <person name="Nusbaum C."/>
            <person name="Birren B."/>
        </authorList>
    </citation>
    <scope>NUCLEOTIDE SEQUENCE [LARGE SCALE GENOMIC DNA]</scope>
    <source>
        <strain evidence="5">ATCC 14672 / DSM 40746 / JCM 4963 / KCTC 9882 / NRRL B-12104 / FH 1290</strain>
    </source>
</reference>
<dbReference type="CDD" id="cd03137">
    <property type="entry name" value="GATase1_AraC_1"/>
    <property type="match status" value="1"/>
</dbReference>
<evidence type="ECO:0000313" key="5">
    <source>
        <dbReference type="Proteomes" id="UP000003824"/>
    </source>
</evidence>
<dbReference type="SMART" id="SM00342">
    <property type="entry name" value="HTH_ARAC"/>
    <property type="match status" value="1"/>
</dbReference>
<evidence type="ECO:0000256" key="1">
    <source>
        <dbReference type="ARBA" id="ARBA00023015"/>
    </source>
</evidence>
<sequence length="344" mass="36373">MKRGSPQEPLPGEEAMAPGPHSVGVLVFDGMKMLDLSGPAEVFSEANRYGAEYRLSIVSADGAPVGSSIGMRVPADVDAYAAAPYDTLVVVGGDALPDSPVDPALGAAAKALADRAGRVASVCTGAFVLGAAGLLEGRRATTHWQHTTALARRCPSTRVEPDAIFVKDGTTYTSAGVTAGIDLALALLEEDHGPDLARKVARSLVVYMQRAGGQSQFSASLQGPAPRTPVLRLVQEAVQGDPAGDHGLEALAARVRVSPRHLTRMFRAELDTTPMRYVELIRFDMAKALLDAGHNATEAAALSGFPSYESLRRAFARHLGLSPIRYQHRFTTTAPRSRPRKATG</sequence>
<dbReference type="InterPro" id="IPR052158">
    <property type="entry name" value="INH-QAR"/>
</dbReference>
<proteinExistence type="predicted"/>
<feature type="domain" description="HTH araC/xylS-type" evidence="3">
    <location>
        <begin position="228"/>
        <end position="329"/>
    </location>
</feature>
<dbReference type="Pfam" id="PF12833">
    <property type="entry name" value="HTH_18"/>
    <property type="match status" value="1"/>
</dbReference>
<accession>D5ZX39</accession>
<dbReference type="Proteomes" id="UP000003824">
    <property type="component" value="Unassembled WGS sequence"/>
</dbReference>
<dbReference type="PROSITE" id="PS01124">
    <property type="entry name" value="HTH_ARAC_FAMILY_2"/>
    <property type="match status" value="1"/>
</dbReference>
<dbReference type="Gene3D" id="1.10.10.60">
    <property type="entry name" value="Homeodomain-like"/>
    <property type="match status" value="1"/>
</dbReference>
<dbReference type="GO" id="GO:0003700">
    <property type="term" value="F:DNA-binding transcription factor activity"/>
    <property type="evidence" value="ECO:0007669"/>
    <property type="project" value="InterPro"/>
</dbReference>
<keyword evidence="1" id="KW-0805">Transcription regulation</keyword>
<dbReference type="EMBL" id="DS999641">
    <property type="protein sequence ID" value="EFE65149.2"/>
    <property type="molecule type" value="Genomic_DNA"/>
</dbReference>
<evidence type="ECO:0000256" key="2">
    <source>
        <dbReference type="ARBA" id="ARBA00023163"/>
    </source>
</evidence>
<protein>
    <submittedName>
        <fullName evidence="4">AraC family transcriptional regulator</fullName>
    </submittedName>
</protein>
<gene>
    <name evidence="4" type="ORF">SSFG_00403</name>
</gene>
<dbReference type="SUPFAM" id="SSF46689">
    <property type="entry name" value="Homeodomain-like"/>
    <property type="match status" value="2"/>
</dbReference>
<dbReference type="PANTHER" id="PTHR43130:SF3">
    <property type="entry name" value="HTH-TYPE TRANSCRIPTIONAL REGULATOR RV1931C"/>
    <property type="match status" value="1"/>
</dbReference>
<dbReference type="InterPro" id="IPR029062">
    <property type="entry name" value="Class_I_gatase-like"/>
</dbReference>